<dbReference type="InterPro" id="IPR023393">
    <property type="entry name" value="START-like_dom_sf"/>
</dbReference>
<dbReference type="SUPFAM" id="SSF55961">
    <property type="entry name" value="Bet v1-like"/>
    <property type="match status" value="1"/>
</dbReference>
<proteinExistence type="inferred from homology"/>
<dbReference type="Proteomes" id="UP000557307">
    <property type="component" value="Unassembled WGS sequence"/>
</dbReference>
<dbReference type="PANTHER" id="PTHR33824:SF7">
    <property type="entry name" value="POLYKETIDE CYCLASE_DEHYDRASE AND LIPID TRANSPORT SUPERFAMILY PROTEIN"/>
    <property type="match status" value="1"/>
</dbReference>
<feature type="domain" description="Coenzyme Q-binding protein COQ10 START" evidence="2">
    <location>
        <begin position="87"/>
        <end position="195"/>
    </location>
</feature>
<dbReference type="Pfam" id="PF03364">
    <property type="entry name" value="Polyketide_cyc"/>
    <property type="match status" value="1"/>
</dbReference>
<evidence type="ECO:0000313" key="4">
    <source>
        <dbReference type="EMBL" id="MBB5283048.1"/>
    </source>
</evidence>
<dbReference type="CDD" id="cd07817">
    <property type="entry name" value="SRPBCC_8"/>
    <property type="match status" value="1"/>
</dbReference>
<accession>A0A840TST0</accession>
<gene>
    <name evidence="4" type="ORF">HNQ92_001174</name>
</gene>
<keyword evidence="5" id="KW-1185">Reference proteome</keyword>
<dbReference type="RefSeq" id="WP_221307395.1">
    <property type="nucleotide sequence ID" value="NZ_JACHGF010000002.1"/>
</dbReference>
<sequence length="236" mass="26576">MKKAYSTLMPRQRTNVGSTERIVSLFGGACLLYDALTKEDTSVVEALVGGYLIFRGATGYCPVHSAIEERPAREHSQNINIKTRLLVKRPRQEVYDFWRKLDNLPLFMNHLESVTVLNERESEWKAKVPGGLGTIGWRSEIVKEEPGRLLGWHSKPGAVIENGGKIEFSDLGEGGTEVQVVISYKAPLGVPGKEISRLLNPYFRDMVLEDILNFKNYLETNEVPAPREPLRYDGES</sequence>
<feature type="domain" description="Inner membrane protein YgaP-like transmembrane" evidence="3">
    <location>
        <begin position="14"/>
        <end position="66"/>
    </location>
</feature>
<dbReference type="Gene3D" id="3.30.530.20">
    <property type="match status" value="1"/>
</dbReference>
<organism evidence="4 5">
    <name type="scientific">Rhabdobacter roseus</name>
    <dbReference type="NCBI Taxonomy" id="1655419"/>
    <lineage>
        <taxon>Bacteria</taxon>
        <taxon>Pseudomonadati</taxon>
        <taxon>Bacteroidota</taxon>
        <taxon>Cytophagia</taxon>
        <taxon>Cytophagales</taxon>
        <taxon>Cytophagaceae</taxon>
        <taxon>Rhabdobacter</taxon>
    </lineage>
</organism>
<dbReference type="PANTHER" id="PTHR33824">
    <property type="entry name" value="POLYKETIDE CYCLASE/DEHYDRASE AND LIPID TRANSPORT SUPERFAMILY PROTEIN"/>
    <property type="match status" value="1"/>
</dbReference>
<dbReference type="Pfam" id="PF11127">
    <property type="entry name" value="YgaP-like_TM"/>
    <property type="match status" value="1"/>
</dbReference>
<comment type="caution">
    <text evidence="4">The sequence shown here is derived from an EMBL/GenBank/DDBJ whole genome shotgun (WGS) entry which is preliminary data.</text>
</comment>
<evidence type="ECO:0000259" key="3">
    <source>
        <dbReference type="Pfam" id="PF11127"/>
    </source>
</evidence>
<dbReference type="InterPro" id="IPR005031">
    <property type="entry name" value="COQ10_START"/>
</dbReference>
<dbReference type="AlphaFoldDB" id="A0A840TST0"/>
<dbReference type="InterPro" id="IPR021309">
    <property type="entry name" value="YgaP-like_TM"/>
</dbReference>
<evidence type="ECO:0000256" key="1">
    <source>
        <dbReference type="ARBA" id="ARBA00008918"/>
    </source>
</evidence>
<name>A0A840TST0_9BACT</name>
<protein>
    <submittedName>
        <fullName evidence="4">Putative membrane protein</fullName>
    </submittedName>
</protein>
<dbReference type="EMBL" id="JACHGF010000002">
    <property type="protein sequence ID" value="MBB5283048.1"/>
    <property type="molecule type" value="Genomic_DNA"/>
</dbReference>
<reference evidence="4 5" key="1">
    <citation type="submission" date="2020-08" db="EMBL/GenBank/DDBJ databases">
        <title>Genomic Encyclopedia of Type Strains, Phase IV (KMG-IV): sequencing the most valuable type-strain genomes for metagenomic binning, comparative biology and taxonomic classification.</title>
        <authorList>
            <person name="Goeker M."/>
        </authorList>
    </citation>
    <scope>NUCLEOTIDE SEQUENCE [LARGE SCALE GENOMIC DNA]</scope>
    <source>
        <strain evidence="4 5">DSM 105074</strain>
    </source>
</reference>
<dbReference type="InterPro" id="IPR047137">
    <property type="entry name" value="ORF3"/>
</dbReference>
<evidence type="ECO:0000313" key="5">
    <source>
        <dbReference type="Proteomes" id="UP000557307"/>
    </source>
</evidence>
<evidence type="ECO:0000259" key="2">
    <source>
        <dbReference type="Pfam" id="PF03364"/>
    </source>
</evidence>
<comment type="similarity">
    <text evidence="1">Belongs to the ribosome association toxin RatA family.</text>
</comment>